<evidence type="ECO:0000313" key="1">
    <source>
        <dbReference type="EMBL" id="UQS83441.1"/>
    </source>
</evidence>
<dbReference type="RefSeq" id="WP_249512667.1">
    <property type="nucleotide sequence ID" value="NZ_CP093365.1"/>
</dbReference>
<evidence type="ECO:0000313" key="2">
    <source>
        <dbReference type="Proteomes" id="UP000831947"/>
    </source>
</evidence>
<accession>A0ABY4PCM8</accession>
<proteinExistence type="predicted"/>
<gene>
    <name evidence="1" type="ORF">MOO47_06620</name>
</gene>
<protein>
    <submittedName>
        <fullName evidence="1">Uncharacterized protein</fullName>
    </submittedName>
</protein>
<dbReference type="EMBL" id="CP093365">
    <property type="protein sequence ID" value="UQS83441.1"/>
    <property type="molecule type" value="Genomic_DNA"/>
</dbReference>
<reference evidence="1 2" key="1">
    <citation type="journal article" date="2022" name="Int. J. Syst. Evol. Microbiol.">
        <title>Apilactobacillus apisilvae sp. nov., Nicolia spurrieriana gen. nov. sp. nov., Bombilactobacillus folatiphilus sp. nov. and Bombilactobacillus thymidiniphilus sp. nov., four new lactic acid bacterial isolates from stingless bees Tetragonula carbonaria and Austroplebeia australis.</title>
        <authorList>
            <person name="Oliphant S.A."/>
            <person name="Watson-Haigh N.S."/>
            <person name="Sumby K.M."/>
            <person name="Gardner J."/>
            <person name="Groom S."/>
            <person name="Jiranek V."/>
        </authorList>
    </citation>
    <scope>NUCLEOTIDE SEQUENCE [LARGE SCALE GENOMIC DNA]</scope>
    <source>
        <strain evidence="1 2">SG4_A1</strain>
    </source>
</reference>
<dbReference type="Proteomes" id="UP000831947">
    <property type="component" value="Chromosome"/>
</dbReference>
<organism evidence="1 2">
    <name type="scientific">Bombilactobacillus thymidiniphilus</name>
    <dbReference type="NCBI Taxonomy" id="2923363"/>
    <lineage>
        <taxon>Bacteria</taxon>
        <taxon>Bacillati</taxon>
        <taxon>Bacillota</taxon>
        <taxon>Bacilli</taxon>
        <taxon>Lactobacillales</taxon>
        <taxon>Lactobacillaceae</taxon>
        <taxon>Bombilactobacillus</taxon>
    </lineage>
</organism>
<sequence length="61" mass="7411">MKLMDDTQWLLDQIRAQQKKAPQYEIRAFWQGLATLVEQQAKRNEQLEAEIDGRLWNHDQW</sequence>
<name>A0ABY4PCM8_9LACO</name>
<keyword evidence="2" id="KW-1185">Reference proteome</keyword>